<evidence type="ECO:0000313" key="3">
    <source>
        <dbReference type="EMBL" id="EOA22493.1"/>
    </source>
</evidence>
<evidence type="ECO:0000256" key="1">
    <source>
        <dbReference type="SAM" id="MobiDB-lite"/>
    </source>
</evidence>
<organism evidence="3 4">
    <name type="scientific">Capsella rubella</name>
    <dbReference type="NCBI Taxonomy" id="81985"/>
    <lineage>
        <taxon>Eukaryota</taxon>
        <taxon>Viridiplantae</taxon>
        <taxon>Streptophyta</taxon>
        <taxon>Embryophyta</taxon>
        <taxon>Tracheophyta</taxon>
        <taxon>Spermatophyta</taxon>
        <taxon>Magnoliopsida</taxon>
        <taxon>eudicotyledons</taxon>
        <taxon>Gunneridae</taxon>
        <taxon>Pentapetalae</taxon>
        <taxon>rosids</taxon>
        <taxon>malvids</taxon>
        <taxon>Brassicales</taxon>
        <taxon>Brassicaceae</taxon>
        <taxon>Camelineae</taxon>
        <taxon>Capsella</taxon>
    </lineage>
</organism>
<dbReference type="OrthoDB" id="417481at2759"/>
<dbReference type="Gene3D" id="3.30.70.330">
    <property type="match status" value="1"/>
</dbReference>
<accession>R0HFH9</accession>
<dbReference type="EMBL" id="KB870810">
    <property type="protein sequence ID" value="EOA22493.1"/>
    <property type="molecule type" value="Genomic_DNA"/>
</dbReference>
<feature type="compositionally biased region" description="Polar residues" evidence="1">
    <location>
        <begin position="284"/>
        <end position="295"/>
    </location>
</feature>
<sequence length="295" mass="33646">MASSSSDDPAPENDEVTVFARQPPHPTSQFFLPHNSYYFCAPPSIYFISGGILPHLPPPSIWVYYPLWCIHPNTNRFVPTQQLPPNPSHELTLPPTSSKRFFSRRSYGRGKKVTSAKKTSNELESNGEHITTVMLRNIPNRYTREMMIDYMDKHCDEANESDKNEESPISAYDFLYVPVDFKTKMNKGYAFVNFTNAKAVPKFKAACNQKQWSHFHSSKVLEITSARIQANELVRRFQNMAYPDEAYCAVCFSPARRGGKNVVQTKMVGKCTEPMSSDGKEKTQTPNQIQLKTRK</sequence>
<dbReference type="GO" id="GO:0003676">
    <property type="term" value="F:nucleic acid binding"/>
    <property type="evidence" value="ECO:0007669"/>
    <property type="project" value="InterPro"/>
</dbReference>
<evidence type="ECO:0000313" key="4">
    <source>
        <dbReference type="Proteomes" id="UP000029121"/>
    </source>
</evidence>
<dbReference type="AlphaFoldDB" id="R0HFH9"/>
<reference evidence="4" key="1">
    <citation type="journal article" date="2013" name="Nat. Genet.">
        <title>The Capsella rubella genome and the genomic consequences of rapid mating system evolution.</title>
        <authorList>
            <person name="Slotte T."/>
            <person name="Hazzouri K.M."/>
            <person name="Agren J.A."/>
            <person name="Koenig D."/>
            <person name="Maumus F."/>
            <person name="Guo Y.L."/>
            <person name="Steige K."/>
            <person name="Platts A.E."/>
            <person name="Escobar J.S."/>
            <person name="Newman L.K."/>
            <person name="Wang W."/>
            <person name="Mandakova T."/>
            <person name="Vello E."/>
            <person name="Smith L.M."/>
            <person name="Henz S.R."/>
            <person name="Steffen J."/>
            <person name="Takuno S."/>
            <person name="Brandvain Y."/>
            <person name="Coop G."/>
            <person name="Andolfatto P."/>
            <person name="Hu T.T."/>
            <person name="Blanchette M."/>
            <person name="Clark R.M."/>
            <person name="Quesneville H."/>
            <person name="Nordborg M."/>
            <person name="Gaut B.S."/>
            <person name="Lysak M.A."/>
            <person name="Jenkins J."/>
            <person name="Grimwood J."/>
            <person name="Chapman J."/>
            <person name="Prochnik S."/>
            <person name="Shu S."/>
            <person name="Rokhsar D."/>
            <person name="Schmutz J."/>
            <person name="Weigel D."/>
            <person name="Wright S.I."/>
        </authorList>
    </citation>
    <scope>NUCLEOTIDE SEQUENCE [LARGE SCALE GENOMIC DNA]</scope>
    <source>
        <strain evidence="4">cv. Monte Gargano</strain>
    </source>
</reference>
<protein>
    <recommendedName>
        <fullName evidence="2">Mei2-like C-terminal RNA recognition motif domain-containing protein</fullName>
    </recommendedName>
</protein>
<dbReference type="eggNOG" id="KOG4660">
    <property type="taxonomic scope" value="Eukaryota"/>
</dbReference>
<keyword evidence="4" id="KW-1185">Reference proteome</keyword>
<dbReference type="SUPFAM" id="SSF54928">
    <property type="entry name" value="RNA-binding domain, RBD"/>
    <property type="match status" value="1"/>
</dbReference>
<name>R0HFH9_9BRAS</name>
<dbReference type="CDD" id="cd12277">
    <property type="entry name" value="RRM3_MEI2_EAR1_like"/>
    <property type="match status" value="1"/>
</dbReference>
<proteinExistence type="predicted"/>
<dbReference type="Proteomes" id="UP000029121">
    <property type="component" value="Unassembled WGS sequence"/>
</dbReference>
<dbReference type="STRING" id="81985.R0HFH9"/>
<dbReference type="InterPro" id="IPR012677">
    <property type="entry name" value="Nucleotide-bd_a/b_plait_sf"/>
</dbReference>
<feature type="region of interest" description="Disordered" evidence="1">
    <location>
        <begin position="273"/>
        <end position="295"/>
    </location>
</feature>
<evidence type="ECO:0000259" key="2">
    <source>
        <dbReference type="Pfam" id="PF04059"/>
    </source>
</evidence>
<feature type="domain" description="Mei2-like C-terminal RNA recognition motif" evidence="2">
    <location>
        <begin position="131"/>
        <end position="236"/>
    </location>
</feature>
<dbReference type="KEGG" id="crb:17884550"/>
<feature type="non-terminal residue" evidence="3">
    <location>
        <position position="295"/>
    </location>
</feature>
<dbReference type="InterPro" id="IPR007201">
    <property type="entry name" value="Mei2-like_Rrm_C"/>
</dbReference>
<dbReference type="InterPro" id="IPR035979">
    <property type="entry name" value="RBD_domain_sf"/>
</dbReference>
<gene>
    <name evidence="3" type="ORF">CARUB_v10003146mg</name>
</gene>
<dbReference type="Pfam" id="PF04059">
    <property type="entry name" value="RRM_2"/>
    <property type="match status" value="1"/>
</dbReference>